<dbReference type="GO" id="GO:0030154">
    <property type="term" value="P:cell differentiation"/>
    <property type="evidence" value="ECO:0007669"/>
    <property type="project" value="UniProtKB-KW"/>
</dbReference>
<evidence type="ECO:0000256" key="7">
    <source>
        <dbReference type="SAM" id="MobiDB-lite"/>
    </source>
</evidence>
<dbReference type="Pfam" id="PF00010">
    <property type="entry name" value="HLH"/>
    <property type="match status" value="1"/>
</dbReference>
<dbReference type="InterPro" id="IPR011598">
    <property type="entry name" value="bHLH_dom"/>
</dbReference>
<dbReference type="Proteomes" id="UP001549921">
    <property type="component" value="Unassembled WGS sequence"/>
</dbReference>
<dbReference type="InterPro" id="IPR036638">
    <property type="entry name" value="HLH_DNA-bd_sf"/>
</dbReference>
<evidence type="ECO:0000313" key="10">
    <source>
        <dbReference type="Proteomes" id="UP001549921"/>
    </source>
</evidence>
<dbReference type="PANTHER" id="PTHR23349:SF50">
    <property type="entry name" value="PROTEIN TWIST"/>
    <property type="match status" value="1"/>
</dbReference>
<evidence type="ECO:0000256" key="2">
    <source>
        <dbReference type="ARBA" id="ARBA00022782"/>
    </source>
</evidence>
<sequence length="269" mass="31629">MNYEVCYNSHNTTAPIQHEETNHLEYYHEYTPVQVENNSESFVIAPSSATVLTELSNSSVKPLHQPWATNEQFNNMEQNHQQIVYLSHIPQYQTNSSEHVNFYFIEPQDTIRNDVSNDENPKLEEHIRNDNSKQQQSTGELDELRRWRKRPKSSENKNWYEVFNQLQKQRGIANERERQRTHSLNEAFASLRQNIPTMSSEKLTKIQIVQLAKRYIEFLCHILTNGETSQSSASSAENEKFTQEKLNFAFSVWRMGNHKYNGKTKNDTK</sequence>
<keyword evidence="4" id="KW-0238">DNA-binding</keyword>
<accession>A0ABD0SQJ9</accession>
<reference evidence="9 10" key="1">
    <citation type="submission" date="2024-06" db="EMBL/GenBank/DDBJ databases">
        <title>A chromosome-level genome assembly of beet webworm, Loxostege sticticalis.</title>
        <authorList>
            <person name="Zhang Y."/>
        </authorList>
    </citation>
    <scope>NUCLEOTIDE SEQUENCE [LARGE SCALE GENOMIC DNA]</scope>
    <source>
        <strain evidence="9">AQ028</strain>
        <tissue evidence="9">Male pupae</tissue>
    </source>
</reference>
<evidence type="ECO:0000313" key="9">
    <source>
        <dbReference type="EMBL" id="KAL0821837.1"/>
    </source>
</evidence>
<name>A0ABD0SQJ9_LOXSC</name>
<evidence type="ECO:0000259" key="8">
    <source>
        <dbReference type="PROSITE" id="PS50888"/>
    </source>
</evidence>
<keyword evidence="1" id="KW-0217">Developmental protein</keyword>
<comment type="caution">
    <text evidence="9">The sequence shown here is derived from an EMBL/GenBank/DDBJ whole genome shotgun (WGS) entry which is preliminary data.</text>
</comment>
<proteinExistence type="predicted"/>
<dbReference type="PROSITE" id="PS50888">
    <property type="entry name" value="BHLH"/>
    <property type="match status" value="1"/>
</dbReference>
<dbReference type="SUPFAM" id="SSF47459">
    <property type="entry name" value="HLH, helix-loop-helix DNA-binding domain"/>
    <property type="match status" value="1"/>
</dbReference>
<dbReference type="InterPro" id="IPR050283">
    <property type="entry name" value="E-box_TF_Regulators"/>
</dbReference>
<evidence type="ECO:0000256" key="5">
    <source>
        <dbReference type="ARBA" id="ARBA00023163"/>
    </source>
</evidence>
<gene>
    <name evidence="9" type="ORF">ABMA28_005244</name>
</gene>
<evidence type="ECO:0000256" key="3">
    <source>
        <dbReference type="ARBA" id="ARBA00023015"/>
    </source>
</evidence>
<dbReference type="PANTHER" id="PTHR23349">
    <property type="entry name" value="BASIC HELIX-LOOP-HELIX TRANSCRIPTION FACTOR, TWIST"/>
    <property type="match status" value="1"/>
</dbReference>
<dbReference type="AlphaFoldDB" id="A0ABD0SQJ9"/>
<evidence type="ECO:0000256" key="4">
    <source>
        <dbReference type="ARBA" id="ARBA00023125"/>
    </source>
</evidence>
<feature type="domain" description="BHLH" evidence="8">
    <location>
        <begin position="168"/>
        <end position="219"/>
    </location>
</feature>
<keyword evidence="3" id="KW-0805">Transcription regulation</keyword>
<keyword evidence="2" id="KW-0221">Differentiation</keyword>
<dbReference type="GO" id="GO:0003677">
    <property type="term" value="F:DNA binding"/>
    <property type="evidence" value="ECO:0007669"/>
    <property type="project" value="UniProtKB-KW"/>
</dbReference>
<evidence type="ECO:0000256" key="6">
    <source>
        <dbReference type="ARBA" id="ARBA00023242"/>
    </source>
</evidence>
<protein>
    <recommendedName>
        <fullName evidence="8">BHLH domain-containing protein</fullName>
    </recommendedName>
</protein>
<dbReference type="Gene3D" id="4.10.280.10">
    <property type="entry name" value="Helix-loop-helix DNA-binding domain"/>
    <property type="match status" value="1"/>
</dbReference>
<dbReference type="SMART" id="SM00353">
    <property type="entry name" value="HLH"/>
    <property type="match status" value="1"/>
</dbReference>
<feature type="region of interest" description="Disordered" evidence="7">
    <location>
        <begin position="112"/>
        <end position="149"/>
    </location>
</feature>
<feature type="compositionally biased region" description="Basic and acidic residues" evidence="7">
    <location>
        <begin position="119"/>
        <end position="131"/>
    </location>
</feature>
<keyword evidence="6" id="KW-0539">Nucleus</keyword>
<evidence type="ECO:0000256" key="1">
    <source>
        <dbReference type="ARBA" id="ARBA00022473"/>
    </source>
</evidence>
<organism evidence="9 10">
    <name type="scientific">Loxostege sticticalis</name>
    <name type="common">Beet webworm moth</name>
    <dbReference type="NCBI Taxonomy" id="481309"/>
    <lineage>
        <taxon>Eukaryota</taxon>
        <taxon>Metazoa</taxon>
        <taxon>Ecdysozoa</taxon>
        <taxon>Arthropoda</taxon>
        <taxon>Hexapoda</taxon>
        <taxon>Insecta</taxon>
        <taxon>Pterygota</taxon>
        <taxon>Neoptera</taxon>
        <taxon>Endopterygota</taxon>
        <taxon>Lepidoptera</taxon>
        <taxon>Glossata</taxon>
        <taxon>Ditrysia</taxon>
        <taxon>Pyraloidea</taxon>
        <taxon>Crambidae</taxon>
        <taxon>Pyraustinae</taxon>
        <taxon>Loxostege</taxon>
    </lineage>
</organism>
<keyword evidence="5" id="KW-0804">Transcription</keyword>
<dbReference type="EMBL" id="JBEDNZ010000017">
    <property type="protein sequence ID" value="KAL0821837.1"/>
    <property type="molecule type" value="Genomic_DNA"/>
</dbReference>